<dbReference type="Gene3D" id="1.10.10.10">
    <property type="entry name" value="Winged helix-like DNA-binding domain superfamily/Winged helix DNA-binding domain"/>
    <property type="match status" value="1"/>
</dbReference>
<gene>
    <name evidence="6" type="ORF">KCG54_05840</name>
</gene>
<dbReference type="AlphaFoldDB" id="A0A9X9HW97"/>
<keyword evidence="2" id="KW-0805">Transcription regulation</keyword>
<dbReference type="InterPro" id="IPR050389">
    <property type="entry name" value="LysR-type_TF"/>
</dbReference>
<evidence type="ECO:0000256" key="2">
    <source>
        <dbReference type="ARBA" id="ARBA00023015"/>
    </source>
</evidence>
<evidence type="ECO:0000256" key="4">
    <source>
        <dbReference type="ARBA" id="ARBA00023163"/>
    </source>
</evidence>
<protein>
    <submittedName>
        <fullName evidence="6">LysR family transcriptional regulator</fullName>
    </submittedName>
</protein>
<dbReference type="Proteomes" id="UP001057296">
    <property type="component" value="Chromosome"/>
</dbReference>
<comment type="similarity">
    <text evidence="1">Belongs to the LysR transcriptional regulatory family.</text>
</comment>
<reference evidence="6" key="1">
    <citation type="submission" date="2021-04" db="EMBL/GenBank/DDBJ databases">
        <title>Characterizing Neisseria spp. as novel respiratory pathobionts in bronchiectasis.</title>
        <authorList>
            <person name="Li L."/>
            <person name="Mac Aogain M."/>
            <person name="Xu T."/>
            <person name="Jaggi T.K."/>
            <person name="Chan L.Y."/>
            <person name="Keir H.R."/>
            <person name="Dicker A.J."/>
            <person name="Qu J."/>
            <person name="Liu Y."/>
            <person name="Chen H.S."/>
            <person name="Koh M.S."/>
            <person name="Ong T.H."/>
            <person name="Lim A.Y.H."/>
            <person name="Abisheganaden J."/>
            <person name="Low T.B."/>
            <person name="Oliver B.G."/>
            <person name="Tan N.S."/>
            <person name="Fang M."/>
            <person name="Chalmers J.D."/>
            <person name="Chotirmall S.H."/>
        </authorList>
    </citation>
    <scope>NUCLEOTIDE SEQUENCE</scope>
    <source>
        <strain evidence="6">TT0077</strain>
    </source>
</reference>
<name>A0A9X9HW97_NEISU</name>
<dbReference type="RefSeq" id="WP_254324936.1">
    <property type="nucleotide sequence ID" value="NZ_CP073115.1"/>
</dbReference>
<feature type="domain" description="HTH lysR-type" evidence="5">
    <location>
        <begin position="1"/>
        <end position="27"/>
    </location>
</feature>
<keyword evidence="4" id="KW-0804">Transcription</keyword>
<evidence type="ECO:0000256" key="1">
    <source>
        <dbReference type="ARBA" id="ARBA00009437"/>
    </source>
</evidence>
<dbReference type="InterPro" id="IPR000847">
    <property type="entry name" value="LysR_HTH_N"/>
</dbReference>
<accession>A0A9X9HW97</accession>
<sequence length="114" mass="13045">MSGVLARLRDSFDDPLFVRVQRGVGPTNRALEFAPQVKKVLNEVEQLLQPPQFDPTTAELTVRIACTDYAMRAVIVPFLHLLKTKPRKLKSQCWRLTKVRFKISSNSGKSILHW</sequence>
<dbReference type="PROSITE" id="PS50931">
    <property type="entry name" value="HTH_LYSR"/>
    <property type="match status" value="1"/>
</dbReference>
<proteinExistence type="inferred from homology"/>
<evidence type="ECO:0000313" key="7">
    <source>
        <dbReference type="Proteomes" id="UP001057296"/>
    </source>
</evidence>
<evidence type="ECO:0000256" key="3">
    <source>
        <dbReference type="ARBA" id="ARBA00023125"/>
    </source>
</evidence>
<dbReference type="GO" id="GO:0003700">
    <property type="term" value="F:DNA-binding transcription factor activity"/>
    <property type="evidence" value="ECO:0007669"/>
    <property type="project" value="InterPro"/>
</dbReference>
<dbReference type="PANTHER" id="PTHR30118">
    <property type="entry name" value="HTH-TYPE TRANSCRIPTIONAL REGULATOR LEUO-RELATED"/>
    <property type="match status" value="1"/>
</dbReference>
<keyword evidence="3" id="KW-0238">DNA-binding</keyword>
<dbReference type="PANTHER" id="PTHR30118:SF15">
    <property type="entry name" value="TRANSCRIPTIONAL REGULATORY PROTEIN"/>
    <property type="match status" value="1"/>
</dbReference>
<dbReference type="Gene3D" id="3.40.190.10">
    <property type="entry name" value="Periplasmic binding protein-like II"/>
    <property type="match status" value="1"/>
</dbReference>
<dbReference type="InterPro" id="IPR036388">
    <property type="entry name" value="WH-like_DNA-bd_sf"/>
</dbReference>
<dbReference type="EMBL" id="CP073115">
    <property type="protein sequence ID" value="UTG70797.1"/>
    <property type="molecule type" value="Genomic_DNA"/>
</dbReference>
<organism evidence="6 7">
    <name type="scientific">Neisseria subflava</name>
    <dbReference type="NCBI Taxonomy" id="28449"/>
    <lineage>
        <taxon>Bacteria</taxon>
        <taxon>Pseudomonadati</taxon>
        <taxon>Pseudomonadota</taxon>
        <taxon>Betaproteobacteria</taxon>
        <taxon>Neisseriales</taxon>
        <taxon>Neisseriaceae</taxon>
        <taxon>Neisseria</taxon>
    </lineage>
</organism>
<evidence type="ECO:0000259" key="5">
    <source>
        <dbReference type="PROSITE" id="PS50931"/>
    </source>
</evidence>
<dbReference type="GO" id="GO:0003677">
    <property type="term" value="F:DNA binding"/>
    <property type="evidence" value="ECO:0007669"/>
    <property type="project" value="UniProtKB-KW"/>
</dbReference>
<evidence type="ECO:0000313" key="6">
    <source>
        <dbReference type="EMBL" id="UTG70797.1"/>
    </source>
</evidence>
<dbReference type="InterPro" id="IPR036390">
    <property type="entry name" value="WH_DNA-bd_sf"/>
</dbReference>
<dbReference type="SUPFAM" id="SSF46785">
    <property type="entry name" value="Winged helix' DNA-binding domain"/>
    <property type="match status" value="1"/>
</dbReference>